<reference evidence="2 3" key="1">
    <citation type="submission" date="2018-07" db="EMBL/GenBank/DDBJ databases">
        <title>Genomic Encyclopedia of Type Strains, Phase IV (KMG-IV): sequencing the most valuable type-strain genomes for metagenomic binning, comparative biology and taxonomic classification.</title>
        <authorList>
            <person name="Goeker M."/>
        </authorList>
    </citation>
    <scope>NUCLEOTIDE SEQUENCE [LARGE SCALE GENOMIC DNA]</scope>
    <source>
        <strain evidence="2 3">DSM 14324</strain>
    </source>
</reference>
<keyword evidence="1" id="KW-1133">Transmembrane helix</keyword>
<feature type="transmembrane region" description="Helical" evidence="1">
    <location>
        <begin position="100"/>
        <end position="125"/>
    </location>
</feature>
<accession>A0A3D9DRJ6</accession>
<evidence type="ECO:0000256" key="1">
    <source>
        <dbReference type="SAM" id="Phobius"/>
    </source>
</evidence>
<dbReference type="EMBL" id="QRDJ01000013">
    <property type="protein sequence ID" value="REC93337.1"/>
    <property type="molecule type" value="Genomic_DNA"/>
</dbReference>
<keyword evidence="1" id="KW-0472">Membrane</keyword>
<proteinExistence type="predicted"/>
<dbReference type="AlphaFoldDB" id="A0A3D9DRJ6"/>
<evidence type="ECO:0000313" key="2">
    <source>
        <dbReference type="EMBL" id="REC93337.1"/>
    </source>
</evidence>
<gene>
    <name evidence="2" type="ORF">C8D72_3496</name>
</gene>
<dbReference type="RefSeq" id="WP_115855703.1">
    <property type="nucleotide sequence ID" value="NZ_QRDJ01000013.1"/>
</dbReference>
<dbReference type="Proteomes" id="UP000256334">
    <property type="component" value="Unassembled WGS sequence"/>
</dbReference>
<keyword evidence="1" id="KW-0812">Transmembrane</keyword>
<feature type="transmembrane region" description="Helical" evidence="1">
    <location>
        <begin position="60"/>
        <end position="80"/>
    </location>
</feature>
<organism evidence="2 3">
    <name type="scientific">Kushneria indalinina DSM 14324</name>
    <dbReference type="NCBI Taxonomy" id="1122140"/>
    <lineage>
        <taxon>Bacteria</taxon>
        <taxon>Pseudomonadati</taxon>
        <taxon>Pseudomonadota</taxon>
        <taxon>Gammaproteobacteria</taxon>
        <taxon>Oceanospirillales</taxon>
        <taxon>Halomonadaceae</taxon>
        <taxon>Kushneria</taxon>
    </lineage>
</organism>
<comment type="caution">
    <text evidence="2">The sequence shown here is derived from an EMBL/GenBank/DDBJ whole genome shotgun (WGS) entry which is preliminary data.</text>
</comment>
<name>A0A3D9DRJ6_9GAMM</name>
<keyword evidence="3" id="KW-1185">Reference proteome</keyword>
<feature type="transmembrane region" description="Helical" evidence="1">
    <location>
        <begin position="23"/>
        <end position="40"/>
    </location>
</feature>
<sequence length="131" mass="14175">MNTQKQDEHLNESSDFFERNDRWLKPAMATFVVIAVPLLLKAFEDMEDSAIPPWIDTLTLAAYVAAGVGAVLTGIMLMLTDTTTARVVVSGLEAVVLFGAALWISGNLFIAFGIGLAGCIAINGLKQFKKR</sequence>
<protein>
    <submittedName>
        <fullName evidence="2">Uncharacterized protein</fullName>
    </submittedName>
</protein>
<evidence type="ECO:0000313" key="3">
    <source>
        <dbReference type="Proteomes" id="UP000256334"/>
    </source>
</evidence>